<feature type="compositionally biased region" description="Basic and acidic residues" evidence="1">
    <location>
        <begin position="157"/>
        <end position="169"/>
    </location>
</feature>
<evidence type="ECO:0000313" key="3">
    <source>
        <dbReference type="EMBL" id="RMB93210.1"/>
    </source>
</evidence>
<organism evidence="3 4">
    <name type="scientific">Hirundo rustica rustica</name>
    <dbReference type="NCBI Taxonomy" id="333673"/>
    <lineage>
        <taxon>Eukaryota</taxon>
        <taxon>Metazoa</taxon>
        <taxon>Chordata</taxon>
        <taxon>Craniata</taxon>
        <taxon>Vertebrata</taxon>
        <taxon>Euteleostomi</taxon>
        <taxon>Archelosauria</taxon>
        <taxon>Archosauria</taxon>
        <taxon>Dinosauria</taxon>
        <taxon>Saurischia</taxon>
        <taxon>Theropoda</taxon>
        <taxon>Coelurosauria</taxon>
        <taxon>Aves</taxon>
        <taxon>Neognathae</taxon>
        <taxon>Neoaves</taxon>
        <taxon>Telluraves</taxon>
        <taxon>Australaves</taxon>
        <taxon>Passeriformes</taxon>
        <taxon>Sylvioidea</taxon>
        <taxon>Hirundinidae</taxon>
        <taxon>Hirundo</taxon>
    </lineage>
</organism>
<evidence type="ECO:0000256" key="2">
    <source>
        <dbReference type="SAM" id="Phobius"/>
    </source>
</evidence>
<keyword evidence="2" id="KW-0472">Membrane</keyword>
<reference evidence="3 4" key="1">
    <citation type="submission" date="2018-07" db="EMBL/GenBank/DDBJ databases">
        <title>A high quality draft genome assembly of the barn swallow (H. rustica rustica).</title>
        <authorList>
            <person name="Formenti G."/>
            <person name="Chiara M."/>
            <person name="Poveda L."/>
            <person name="Francoijs K.-J."/>
            <person name="Bonisoli-Alquati A."/>
            <person name="Canova L."/>
            <person name="Gianfranceschi L."/>
            <person name="Horner D.S."/>
            <person name="Saino N."/>
        </authorList>
    </citation>
    <scope>NUCLEOTIDE SEQUENCE [LARGE SCALE GENOMIC DNA]</scope>
    <source>
        <strain evidence="3">Chelidonia</strain>
        <tissue evidence="3">Blood</tissue>
    </source>
</reference>
<dbReference type="AlphaFoldDB" id="A0A3M0IZ12"/>
<gene>
    <name evidence="3" type="ORF">DUI87_30332</name>
</gene>
<feature type="compositionally biased region" description="Basic and acidic residues" evidence="1">
    <location>
        <begin position="466"/>
        <end position="478"/>
    </location>
</feature>
<feature type="compositionally biased region" description="Basic and acidic residues" evidence="1">
    <location>
        <begin position="376"/>
        <end position="386"/>
    </location>
</feature>
<feature type="compositionally biased region" description="Low complexity" evidence="1">
    <location>
        <begin position="130"/>
        <end position="140"/>
    </location>
</feature>
<accession>A0A3M0IZ12</accession>
<dbReference type="Proteomes" id="UP000269221">
    <property type="component" value="Unassembled WGS sequence"/>
</dbReference>
<feature type="compositionally biased region" description="Low complexity" evidence="1">
    <location>
        <begin position="448"/>
        <end position="464"/>
    </location>
</feature>
<name>A0A3M0IZ12_HIRRU</name>
<evidence type="ECO:0000313" key="4">
    <source>
        <dbReference type="Proteomes" id="UP000269221"/>
    </source>
</evidence>
<sequence length="632" mass="66230">MLEEKNWKGVDEAAFDRGCVAPPRTGDGERCCRLPLLLGSGLPGISLLSLVLSLLLYFRTSDLQSRVSHLEADRPTQLPAWLSADQMETAILGRVDQLLNEKLKFHLPRHREVRDTHQRCNCPAGPPGAPGEAGMSIIGPRGPPGPIGLDGKPVPGENRDSQDKKERRVNVQSTRTGVNKDKQGSKVPQGPLVPQGLLDPKESQDVLGQLDPLAERENLESLAEMERAYLGLLDQRETLGFRDTLAERVRWASQACPVPMASLEPLAPRVRRDELVTLGLLDSLAQREKLVTLVSLVLQDHREKRGTWFTGRPGTHGPKGEPGKDEVIDYGGNISEALQEIRTLALMGPPGRPGVAGPPGPPGQKGEIGLPGPPGHDGEKGPRGKAGEMGPPGPQGLPGKDGPPGKKGEPGHVGVRGEKGDKGEPGQAGSPGLDGPTGEKGERGDQGMPGPSGLPGPIGLPGLTGEKGEPGEHGDKGNPGESISGPPGPQGPPGPPGLQGVPGPKGEAGIDGVKGEKGAQGEKGDRGPLGLPGASGLDGRPGPPGIPGPTGVSGPAGPKGEREREQFLLFCIHFRAVKEILELQDQWGQQGFLVYKVYLVTRESGGKMAFQFKAAGISDDSNPGLTCVCYCT</sequence>
<feature type="transmembrane region" description="Helical" evidence="2">
    <location>
        <begin position="34"/>
        <end position="58"/>
    </location>
</feature>
<proteinExistence type="predicted"/>
<keyword evidence="2" id="KW-1133">Transmembrane helix</keyword>
<feature type="compositionally biased region" description="Basic and acidic residues" evidence="1">
    <location>
        <begin position="513"/>
        <end position="526"/>
    </location>
</feature>
<dbReference type="PANTHER" id="PTHR37456:SF5">
    <property type="entry name" value="COLLAGEN TYPE XIII ALPHA 1 CHAIN"/>
    <property type="match status" value="1"/>
</dbReference>
<feature type="region of interest" description="Disordered" evidence="1">
    <location>
        <begin position="307"/>
        <end position="326"/>
    </location>
</feature>
<dbReference type="InterPro" id="IPR050938">
    <property type="entry name" value="Collagen_Structural_Proteins"/>
</dbReference>
<keyword evidence="2" id="KW-0812">Transmembrane</keyword>
<dbReference type="Pfam" id="PF01391">
    <property type="entry name" value="Collagen"/>
    <property type="match status" value="2"/>
</dbReference>
<dbReference type="EMBL" id="QRBI01000210">
    <property type="protein sequence ID" value="RMB93210.1"/>
    <property type="molecule type" value="Genomic_DNA"/>
</dbReference>
<feature type="region of interest" description="Disordered" evidence="1">
    <location>
        <begin position="346"/>
        <end position="560"/>
    </location>
</feature>
<evidence type="ECO:0000256" key="1">
    <source>
        <dbReference type="SAM" id="MobiDB-lite"/>
    </source>
</evidence>
<dbReference type="OrthoDB" id="8964326at2759"/>
<comment type="caution">
    <text evidence="3">The sequence shown here is derived from an EMBL/GenBank/DDBJ whole genome shotgun (WGS) entry which is preliminary data.</text>
</comment>
<feature type="compositionally biased region" description="Pro residues" evidence="1">
    <location>
        <begin position="486"/>
        <end position="496"/>
    </location>
</feature>
<keyword evidence="4" id="KW-1185">Reference proteome</keyword>
<protein>
    <submittedName>
        <fullName evidence="3">Uncharacterized protein</fullName>
    </submittedName>
</protein>
<dbReference type="InterPro" id="IPR008160">
    <property type="entry name" value="Collagen"/>
</dbReference>
<feature type="region of interest" description="Disordered" evidence="1">
    <location>
        <begin position="114"/>
        <end position="199"/>
    </location>
</feature>
<dbReference type="PANTHER" id="PTHR37456">
    <property type="entry name" value="SI:CH211-266K2.1"/>
    <property type="match status" value="1"/>
</dbReference>
<feature type="compositionally biased region" description="Pro residues" evidence="1">
    <location>
        <begin position="350"/>
        <end position="362"/>
    </location>
</feature>
<dbReference type="STRING" id="333673.A0A3M0IZ12"/>
<feature type="compositionally biased region" description="Basic and acidic residues" evidence="1">
    <location>
        <begin position="403"/>
        <end position="424"/>
    </location>
</feature>